<keyword evidence="2 7" id="KW-0813">Transport</keyword>
<feature type="transmembrane region" description="Helical" evidence="7">
    <location>
        <begin position="192"/>
        <end position="217"/>
    </location>
</feature>
<protein>
    <submittedName>
        <fullName evidence="9">Carbohydrate ABC transporter permease</fullName>
    </submittedName>
</protein>
<keyword evidence="5 7" id="KW-1133">Transmembrane helix</keyword>
<evidence type="ECO:0000256" key="1">
    <source>
        <dbReference type="ARBA" id="ARBA00004651"/>
    </source>
</evidence>
<organism evidence="9 10">
    <name type="scientific">Marinactinospora rubrisoli</name>
    <dbReference type="NCBI Taxonomy" id="2715399"/>
    <lineage>
        <taxon>Bacteria</taxon>
        <taxon>Bacillati</taxon>
        <taxon>Actinomycetota</taxon>
        <taxon>Actinomycetes</taxon>
        <taxon>Streptosporangiales</taxon>
        <taxon>Nocardiopsidaceae</taxon>
        <taxon>Marinactinospora</taxon>
    </lineage>
</organism>
<feature type="transmembrane region" description="Helical" evidence="7">
    <location>
        <begin position="251"/>
        <end position="272"/>
    </location>
</feature>
<name>A0ABW2KBN2_9ACTN</name>
<evidence type="ECO:0000256" key="7">
    <source>
        <dbReference type="RuleBase" id="RU363032"/>
    </source>
</evidence>
<feature type="domain" description="ABC transmembrane type-1" evidence="8">
    <location>
        <begin position="80"/>
        <end position="272"/>
    </location>
</feature>
<evidence type="ECO:0000256" key="3">
    <source>
        <dbReference type="ARBA" id="ARBA00022475"/>
    </source>
</evidence>
<feature type="transmembrane region" description="Helical" evidence="7">
    <location>
        <begin position="12"/>
        <end position="35"/>
    </location>
</feature>
<sequence length="287" mass="31429">MSAYRNPAARGGLVRPLLWHATALALLALILYPLAWVLGASFKPSQEIVGSTELFAFPPVLDNFQRAAEGIAGISTWRFLGNSVLLAGGSVVGTVASSALAAYAFARLRFRGRGLLFALMIGTLLLPFHVVIIPQYIIFQNLGLVDTYAPLLVGRFLATEAFFVFLMVQFMRQLPRELDQAARIDGCGYWGIFWHVIVPLSRPAFTTAAIFSFIWTWNDLLAPLIYLNSPEKFPVPLALQLFIDQTGTSDYGAMIAMSVIALLPVVLFFLAFQRLLVEGVATSGLKG</sequence>
<dbReference type="PANTHER" id="PTHR43744:SF6">
    <property type="entry name" value="ABC TRANSPORTER PERMEASE PROTEIN YESQ-RELATED"/>
    <property type="match status" value="1"/>
</dbReference>
<proteinExistence type="inferred from homology"/>
<keyword evidence="4 7" id="KW-0812">Transmembrane</keyword>
<evidence type="ECO:0000256" key="5">
    <source>
        <dbReference type="ARBA" id="ARBA00022989"/>
    </source>
</evidence>
<dbReference type="RefSeq" id="WP_379869613.1">
    <property type="nucleotide sequence ID" value="NZ_JBHTBH010000002.1"/>
</dbReference>
<dbReference type="PANTHER" id="PTHR43744">
    <property type="entry name" value="ABC TRANSPORTER PERMEASE PROTEIN MG189-RELATED-RELATED"/>
    <property type="match status" value="1"/>
</dbReference>
<comment type="caution">
    <text evidence="9">The sequence shown here is derived from an EMBL/GenBank/DDBJ whole genome shotgun (WGS) entry which is preliminary data.</text>
</comment>
<dbReference type="Gene3D" id="1.10.3720.10">
    <property type="entry name" value="MetI-like"/>
    <property type="match status" value="1"/>
</dbReference>
<accession>A0ABW2KBN2</accession>
<dbReference type="InterPro" id="IPR035906">
    <property type="entry name" value="MetI-like_sf"/>
</dbReference>
<keyword evidence="10" id="KW-1185">Reference proteome</keyword>
<dbReference type="EMBL" id="JBHTBH010000002">
    <property type="protein sequence ID" value="MFC7327363.1"/>
    <property type="molecule type" value="Genomic_DNA"/>
</dbReference>
<evidence type="ECO:0000256" key="4">
    <source>
        <dbReference type="ARBA" id="ARBA00022692"/>
    </source>
</evidence>
<keyword evidence="3" id="KW-1003">Cell membrane</keyword>
<feature type="transmembrane region" description="Helical" evidence="7">
    <location>
        <begin position="151"/>
        <end position="171"/>
    </location>
</feature>
<evidence type="ECO:0000313" key="9">
    <source>
        <dbReference type="EMBL" id="MFC7327363.1"/>
    </source>
</evidence>
<feature type="transmembrane region" description="Helical" evidence="7">
    <location>
        <begin position="84"/>
        <end position="106"/>
    </location>
</feature>
<dbReference type="CDD" id="cd06261">
    <property type="entry name" value="TM_PBP2"/>
    <property type="match status" value="1"/>
</dbReference>
<evidence type="ECO:0000259" key="8">
    <source>
        <dbReference type="PROSITE" id="PS50928"/>
    </source>
</evidence>
<gene>
    <name evidence="9" type="ORF">ACFQRF_06370</name>
</gene>
<dbReference type="Proteomes" id="UP001596540">
    <property type="component" value="Unassembled WGS sequence"/>
</dbReference>
<dbReference type="Pfam" id="PF00528">
    <property type="entry name" value="BPD_transp_1"/>
    <property type="match status" value="1"/>
</dbReference>
<keyword evidence="6 7" id="KW-0472">Membrane</keyword>
<dbReference type="PROSITE" id="PS50928">
    <property type="entry name" value="ABC_TM1"/>
    <property type="match status" value="1"/>
</dbReference>
<evidence type="ECO:0000256" key="6">
    <source>
        <dbReference type="ARBA" id="ARBA00023136"/>
    </source>
</evidence>
<comment type="subcellular location">
    <subcellularLocation>
        <location evidence="1 7">Cell membrane</location>
        <topology evidence="1 7">Multi-pass membrane protein</topology>
    </subcellularLocation>
</comment>
<reference evidence="10" key="1">
    <citation type="journal article" date="2019" name="Int. J. Syst. Evol. Microbiol.">
        <title>The Global Catalogue of Microorganisms (GCM) 10K type strain sequencing project: providing services to taxonomists for standard genome sequencing and annotation.</title>
        <authorList>
            <consortium name="The Broad Institute Genomics Platform"/>
            <consortium name="The Broad Institute Genome Sequencing Center for Infectious Disease"/>
            <person name="Wu L."/>
            <person name="Ma J."/>
        </authorList>
    </citation>
    <scope>NUCLEOTIDE SEQUENCE [LARGE SCALE GENOMIC DNA]</scope>
    <source>
        <strain evidence="10">CGMCC 4.7382</strain>
    </source>
</reference>
<dbReference type="SUPFAM" id="SSF161098">
    <property type="entry name" value="MetI-like"/>
    <property type="match status" value="1"/>
</dbReference>
<evidence type="ECO:0000256" key="2">
    <source>
        <dbReference type="ARBA" id="ARBA00022448"/>
    </source>
</evidence>
<feature type="transmembrane region" description="Helical" evidence="7">
    <location>
        <begin position="115"/>
        <end position="139"/>
    </location>
</feature>
<dbReference type="InterPro" id="IPR000515">
    <property type="entry name" value="MetI-like"/>
</dbReference>
<comment type="similarity">
    <text evidence="7">Belongs to the binding-protein-dependent transport system permease family.</text>
</comment>
<evidence type="ECO:0000313" key="10">
    <source>
        <dbReference type="Proteomes" id="UP001596540"/>
    </source>
</evidence>